<dbReference type="InterPro" id="IPR019734">
    <property type="entry name" value="TPR_rpt"/>
</dbReference>
<organism evidence="8">
    <name type="scientific">Rhizophora mucronata</name>
    <name type="common">Asiatic mangrove</name>
    <dbReference type="NCBI Taxonomy" id="61149"/>
    <lineage>
        <taxon>Eukaryota</taxon>
        <taxon>Viridiplantae</taxon>
        <taxon>Streptophyta</taxon>
        <taxon>Embryophyta</taxon>
        <taxon>Tracheophyta</taxon>
        <taxon>Spermatophyta</taxon>
        <taxon>Magnoliopsida</taxon>
        <taxon>eudicotyledons</taxon>
        <taxon>Gunneridae</taxon>
        <taxon>Pentapetalae</taxon>
        <taxon>rosids</taxon>
        <taxon>fabids</taxon>
        <taxon>Malpighiales</taxon>
        <taxon>Rhizophoraceae</taxon>
        <taxon>Rhizophora</taxon>
    </lineage>
</organism>
<dbReference type="Gene3D" id="1.25.40.10">
    <property type="entry name" value="Tetratricopeptide repeat domain"/>
    <property type="match status" value="1"/>
</dbReference>
<evidence type="ECO:0000313" key="8">
    <source>
        <dbReference type="EMBL" id="MBX02533.1"/>
    </source>
</evidence>
<dbReference type="PANTHER" id="PTHR12558:SF9">
    <property type="entry name" value="CELL DIVISION CYCLE PROTEIN 16 HOMOLOG"/>
    <property type="match status" value="1"/>
</dbReference>
<keyword evidence="6" id="KW-0131">Cell cycle</keyword>
<accession>A0A2P2K9Z3</accession>
<evidence type="ECO:0000256" key="4">
    <source>
        <dbReference type="ARBA" id="ARBA00022786"/>
    </source>
</evidence>
<dbReference type="GO" id="GO:0045842">
    <property type="term" value="P:positive regulation of mitotic metaphase/anaphase transition"/>
    <property type="evidence" value="ECO:0007669"/>
    <property type="project" value="TreeGrafter"/>
</dbReference>
<evidence type="ECO:0000256" key="6">
    <source>
        <dbReference type="ARBA" id="ARBA00023306"/>
    </source>
</evidence>
<evidence type="ECO:0000256" key="7">
    <source>
        <dbReference type="PROSITE-ProRule" id="PRU00339"/>
    </source>
</evidence>
<dbReference type="GO" id="GO:0005737">
    <property type="term" value="C:cytoplasm"/>
    <property type="evidence" value="ECO:0007669"/>
    <property type="project" value="TreeGrafter"/>
</dbReference>
<feature type="repeat" description="TPR" evidence="7">
    <location>
        <begin position="207"/>
        <end position="240"/>
    </location>
</feature>
<keyword evidence="3" id="KW-0498">Mitosis</keyword>
<dbReference type="EMBL" id="GGEC01022049">
    <property type="protein sequence ID" value="MBX02533.1"/>
    <property type="molecule type" value="Transcribed_RNA"/>
</dbReference>
<feature type="repeat" description="TPR" evidence="7">
    <location>
        <begin position="135"/>
        <end position="168"/>
    </location>
</feature>
<dbReference type="SUPFAM" id="SSF81901">
    <property type="entry name" value="HCP-like"/>
    <property type="match status" value="1"/>
</dbReference>
<proteinExistence type="predicted"/>
<dbReference type="GO" id="GO:0031145">
    <property type="term" value="P:anaphase-promoting complex-dependent catabolic process"/>
    <property type="evidence" value="ECO:0007669"/>
    <property type="project" value="TreeGrafter"/>
</dbReference>
<dbReference type="InterPro" id="IPR011990">
    <property type="entry name" value="TPR-like_helical_dom_sf"/>
</dbReference>
<dbReference type="Pfam" id="PF13181">
    <property type="entry name" value="TPR_8"/>
    <property type="match status" value="1"/>
</dbReference>
<keyword evidence="1" id="KW-0132">Cell division</keyword>
<reference evidence="8" key="1">
    <citation type="submission" date="2018-02" db="EMBL/GenBank/DDBJ databases">
        <title>Rhizophora mucronata_Transcriptome.</title>
        <authorList>
            <person name="Meera S.P."/>
            <person name="Sreeshan A."/>
            <person name="Augustine A."/>
        </authorList>
    </citation>
    <scope>NUCLEOTIDE SEQUENCE</scope>
    <source>
        <tissue evidence="8">Leaf</tissue>
    </source>
</reference>
<keyword evidence="2" id="KW-0677">Repeat</keyword>
<feature type="repeat" description="TPR" evidence="7">
    <location>
        <begin position="67"/>
        <end position="100"/>
    </location>
</feature>
<keyword evidence="4" id="KW-0833">Ubl conjugation pathway</keyword>
<dbReference type="GO" id="GO:0016567">
    <property type="term" value="P:protein ubiquitination"/>
    <property type="evidence" value="ECO:0007669"/>
    <property type="project" value="TreeGrafter"/>
</dbReference>
<dbReference type="PROSITE" id="PS50005">
    <property type="entry name" value="TPR"/>
    <property type="match status" value="4"/>
</dbReference>
<dbReference type="SMART" id="SM00028">
    <property type="entry name" value="TPR"/>
    <property type="match status" value="6"/>
</dbReference>
<dbReference type="PANTHER" id="PTHR12558">
    <property type="entry name" value="CELL DIVISION CYCLE 16,23,27"/>
    <property type="match status" value="1"/>
</dbReference>
<sequence length="266" mass="30810">MVILHDCDVNLFMFCFFCVLKLFAYWGFLSFRALSWFAVGCYYHCIKKYDQSRRYFSKATSLDGTFAPAWVGYGNAYAAQEEGDQAMSAYRTAGRLFPGCHLPTLYIGMEYMRTHSYKLAVQFFMQAKAICPSDPLVYNELGVVAFHMKEYNKAVMWFEKTLALVPSLSQLWEPTILNLAHAYRKLKMYNEAISYYERALTLSARSLSTYSGLAYTYHLQDNYSAAITYYHKALWLKADDQFCTEMLSLALEDEARRGIDPKIEFL</sequence>
<feature type="repeat" description="TPR" evidence="7">
    <location>
        <begin position="173"/>
        <end position="206"/>
    </location>
</feature>
<keyword evidence="5 7" id="KW-0802">TPR repeat</keyword>
<protein>
    <submittedName>
        <fullName evidence="8">Uncharacterized protein</fullName>
    </submittedName>
</protein>
<evidence type="ECO:0000256" key="1">
    <source>
        <dbReference type="ARBA" id="ARBA00022618"/>
    </source>
</evidence>
<dbReference type="AlphaFoldDB" id="A0A2P2K9Z3"/>
<dbReference type="GO" id="GO:0051301">
    <property type="term" value="P:cell division"/>
    <property type="evidence" value="ECO:0007669"/>
    <property type="project" value="UniProtKB-KW"/>
</dbReference>
<evidence type="ECO:0000256" key="5">
    <source>
        <dbReference type="ARBA" id="ARBA00022803"/>
    </source>
</evidence>
<evidence type="ECO:0000256" key="3">
    <source>
        <dbReference type="ARBA" id="ARBA00022776"/>
    </source>
</evidence>
<name>A0A2P2K9Z3_RHIMU</name>
<dbReference type="Pfam" id="PF13424">
    <property type="entry name" value="TPR_12"/>
    <property type="match status" value="1"/>
</dbReference>
<dbReference type="GO" id="GO:0005680">
    <property type="term" value="C:anaphase-promoting complex"/>
    <property type="evidence" value="ECO:0007669"/>
    <property type="project" value="TreeGrafter"/>
</dbReference>
<evidence type="ECO:0000256" key="2">
    <source>
        <dbReference type="ARBA" id="ARBA00022737"/>
    </source>
</evidence>